<sequence>MYAIIFPWIVLLIIALEDICSGCFICLCSN</sequence>
<protein>
    <submittedName>
        <fullName evidence="2">Uncharacterized protein</fullName>
    </submittedName>
</protein>
<evidence type="ECO:0000313" key="2">
    <source>
        <dbReference type="EMBL" id="JAE16775.1"/>
    </source>
</evidence>
<name>A0A0A9FV97_ARUDO</name>
<dbReference type="AlphaFoldDB" id="A0A0A9FV97"/>
<keyword evidence="1" id="KW-1133">Transmembrane helix</keyword>
<keyword evidence="1" id="KW-0812">Transmembrane</keyword>
<evidence type="ECO:0000256" key="1">
    <source>
        <dbReference type="SAM" id="Phobius"/>
    </source>
</evidence>
<keyword evidence="1" id="KW-0472">Membrane</keyword>
<accession>A0A0A9FV97</accession>
<reference evidence="2" key="1">
    <citation type="submission" date="2014-09" db="EMBL/GenBank/DDBJ databases">
        <authorList>
            <person name="Magalhaes I.L.F."/>
            <person name="Oliveira U."/>
            <person name="Santos F.R."/>
            <person name="Vidigal T.H.D.A."/>
            <person name="Brescovit A.D."/>
            <person name="Santos A.J."/>
        </authorList>
    </citation>
    <scope>NUCLEOTIDE SEQUENCE</scope>
    <source>
        <tissue evidence="2">Shoot tissue taken approximately 20 cm above the soil surface</tissue>
    </source>
</reference>
<organism evidence="2">
    <name type="scientific">Arundo donax</name>
    <name type="common">Giant reed</name>
    <name type="synonym">Donax arundinaceus</name>
    <dbReference type="NCBI Taxonomy" id="35708"/>
    <lineage>
        <taxon>Eukaryota</taxon>
        <taxon>Viridiplantae</taxon>
        <taxon>Streptophyta</taxon>
        <taxon>Embryophyta</taxon>
        <taxon>Tracheophyta</taxon>
        <taxon>Spermatophyta</taxon>
        <taxon>Magnoliopsida</taxon>
        <taxon>Liliopsida</taxon>
        <taxon>Poales</taxon>
        <taxon>Poaceae</taxon>
        <taxon>PACMAD clade</taxon>
        <taxon>Arundinoideae</taxon>
        <taxon>Arundineae</taxon>
        <taxon>Arundo</taxon>
    </lineage>
</organism>
<proteinExistence type="predicted"/>
<reference evidence="2" key="2">
    <citation type="journal article" date="2015" name="Data Brief">
        <title>Shoot transcriptome of the giant reed, Arundo donax.</title>
        <authorList>
            <person name="Barrero R.A."/>
            <person name="Guerrero F.D."/>
            <person name="Moolhuijzen P."/>
            <person name="Goolsby J.A."/>
            <person name="Tidwell J."/>
            <person name="Bellgard S.E."/>
            <person name="Bellgard M.I."/>
        </authorList>
    </citation>
    <scope>NUCLEOTIDE SEQUENCE</scope>
    <source>
        <tissue evidence="2">Shoot tissue taken approximately 20 cm above the soil surface</tissue>
    </source>
</reference>
<dbReference type="EMBL" id="GBRH01181121">
    <property type="protein sequence ID" value="JAE16775.1"/>
    <property type="molecule type" value="Transcribed_RNA"/>
</dbReference>
<feature type="transmembrane region" description="Helical" evidence="1">
    <location>
        <begin position="6"/>
        <end position="28"/>
    </location>
</feature>